<gene>
    <name evidence="3" type="ORF">F2Q69_00033557</name>
</gene>
<feature type="transmembrane region" description="Helical" evidence="2">
    <location>
        <begin position="31"/>
        <end position="52"/>
    </location>
</feature>
<keyword evidence="2" id="KW-1133">Transmembrane helix</keyword>
<sequence>MDLAPEELQHLSIKGILRESTSIPKYSPKTFCLVTLTLIFPLSFAILAHSLFTQPILAQLNGLSSSSSSTSATSPSSSPSLSSPPPPSSSPSPLSTLRSPFLSPQRSQLSPSS</sequence>
<organism evidence="3 4">
    <name type="scientific">Brassica cretica</name>
    <name type="common">Mustard</name>
    <dbReference type="NCBI Taxonomy" id="69181"/>
    <lineage>
        <taxon>Eukaryota</taxon>
        <taxon>Viridiplantae</taxon>
        <taxon>Streptophyta</taxon>
        <taxon>Embryophyta</taxon>
        <taxon>Tracheophyta</taxon>
        <taxon>Spermatophyta</taxon>
        <taxon>Magnoliopsida</taxon>
        <taxon>eudicotyledons</taxon>
        <taxon>Gunneridae</taxon>
        <taxon>Pentapetalae</taxon>
        <taxon>rosids</taxon>
        <taxon>malvids</taxon>
        <taxon>Brassicales</taxon>
        <taxon>Brassicaceae</taxon>
        <taxon>Brassiceae</taxon>
        <taxon>Brassica</taxon>
    </lineage>
</organism>
<feature type="compositionally biased region" description="Low complexity" evidence="1">
    <location>
        <begin position="63"/>
        <end position="81"/>
    </location>
</feature>
<dbReference type="AlphaFoldDB" id="A0A8S9SNI0"/>
<evidence type="ECO:0000313" key="3">
    <source>
        <dbReference type="EMBL" id="KAF3601570.1"/>
    </source>
</evidence>
<evidence type="ECO:0000313" key="4">
    <source>
        <dbReference type="Proteomes" id="UP000712600"/>
    </source>
</evidence>
<feature type="region of interest" description="Disordered" evidence="1">
    <location>
        <begin position="62"/>
        <end position="113"/>
    </location>
</feature>
<accession>A0A8S9SNI0</accession>
<dbReference type="Proteomes" id="UP000712600">
    <property type="component" value="Unassembled WGS sequence"/>
</dbReference>
<proteinExistence type="predicted"/>
<evidence type="ECO:0000256" key="1">
    <source>
        <dbReference type="SAM" id="MobiDB-lite"/>
    </source>
</evidence>
<comment type="caution">
    <text evidence="3">The sequence shown here is derived from an EMBL/GenBank/DDBJ whole genome shotgun (WGS) entry which is preliminary data.</text>
</comment>
<name>A0A8S9SNI0_BRACR</name>
<keyword evidence="2" id="KW-0812">Transmembrane</keyword>
<keyword evidence="2" id="KW-0472">Membrane</keyword>
<evidence type="ECO:0000256" key="2">
    <source>
        <dbReference type="SAM" id="Phobius"/>
    </source>
</evidence>
<feature type="compositionally biased region" description="Low complexity" evidence="1">
    <location>
        <begin position="91"/>
        <end position="113"/>
    </location>
</feature>
<protein>
    <submittedName>
        <fullName evidence="3">Uncharacterized protein</fullName>
    </submittedName>
</protein>
<dbReference type="EMBL" id="QGKX02000004">
    <property type="protein sequence ID" value="KAF3601570.1"/>
    <property type="molecule type" value="Genomic_DNA"/>
</dbReference>
<reference evidence="3" key="1">
    <citation type="submission" date="2019-12" db="EMBL/GenBank/DDBJ databases">
        <title>Genome sequencing and annotation of Brassica cretica.</title>
        <authorList>
            <person name="Studholme D.J."/>
            <person name="Sarris P."/>
        </authorList>
    </citation>
    <scope>NUCLEOTIDE SEQUENCE</scope>
    <source>
        <strain evidence="3">PFS-109/04</strain>
        <tissue evidence="3">Leaf</tissue>
    </source>
</reference>